<accession>A0A835CN52</accession>
<dbReference type="Gene3D" id="2.60.40.60">
    <property type="entry name" value="Cadherins"/>
    <property type="match status" value="2"/>
</dbReference>
<dbReference type="InterPro" id="IPR002126">
    <property type="entry name" value="Cadherin-like_dom"/>
</dbReference>
<dbReference type="PROSITE" id="PS50268">
    <property type="entry name" value="CADHERIN_2"/>
    <property type="match status" value="2"/>
</dbReference>
<keyword evidence="3 9" id="KW-0732">Signal</keyword>
<sequence length="336" mass="38495">MQFPILIVGLFFFIGSGYGNDDFQDEKIHFEKSLYTVNDLFDTTNINDVIVKVKAVSSSSPVTYEITSGNLENSFRINNETGEIFVNEFIDYSKFQQYNLTVTAYDDADSDYTTVQIFLKEYYPSSVTIEAGKEYYDCLVQFQTSKTKNKSNETFEIINEIQKAIFTIDNHGCLILKEPIYQDPESGKLSWNLRIVHTVHHSAGISTEMSLLEVNVIVPNENGPFLSKQTIYWDEKQNAGVIIKLSAIDSQSPGPFNYEIDNDEVDAKTKESFDIVDYDDLYATVTFNHAEQSQYKIPIIITDIVDPSRRGKSYLFVEINQVEDDQDHDDFWLSTE</sequence>
<dbReference type="InterPro" id="IPR039808">
    <property type="entry name" value="Cadherin"/>
</dbReference>
<dbReference type="GO" id="GO:0045296">
    <property type="term" value="F:cadherin binding"/>
    <property type="evidence" value="ECO:0007669"/>
    <property type="project" value="TreeGrafter"/>
</dbReference>
<dbReference type="InterPro" id="IPR015919">
    <property type="entry name" value="Cadherin-like_sf"/>
</dbReference>
<dbReference type="CDD" id="cd11304">
    <property type="entry name" value="Cadherin_repeat"/>
    <property type="match status" value="1"/>
</dbReference>
<dbReference type="PANTHER" id="PTHR24027:SF422">
    <property type="entry name" value="CADHERIN DOMAIN-CONTAINING PROTEIN"/>
    <property type="match status" value="1"/>
</dbReference>
<dbReference type="GO" id="GO:0008013">
    <property type="term" value="F:beta-catenin binding"/>
    <property type="evidence" value="ECO:0007669"/>
    <property type="project" value="TreeGrafter"/>
</dbReference>
<keyword evidence="4" id="KW-0677">Repeat</keyword>
<feature type="domain" description="Cadherin" evidence="10">
    <location>
        <begin position="48"/>
        <end position="121"/>
    </location>
</feature>
<organism evidence="11 12">
    <name type="scientific">Aphidius gifuensis</name>
    <name type="common">Parasitoid wasp</name>
    <dbReference type="NCBI Taxonomy" id="684658"/>
    <lineage>
        <taxon>Eukaryota</taxon>
        <taxon>Metazoa</taxon>
        <taxon>Ecdysozoa</taxon>
        <taxon>Arthropoda</taxon>
        <taxon>Hexapoda</taxon>
        <taxon>Insecta</taxon>
        <taxon>Pterygota</taxon>
        <taxon>Neoptera</taxon>
        <taxon>Endopterygota</taxon>
        <taxon>Hymenoptera</taxon>
        <taxon>Apocrita</taxon>
        <taxon>Ichneumonoidea</taxon>
        <taxon>Braconidae</taxon>
        <taxon>Aphidiinae</taxon>
        <taxon>Aphidius</taxon>
    </lineage>
</organism>
<name>A0A835CN52_APHGI</name>
<protein>
    <recommendedName>
        <fullName evidence="10">Cadherin domain-containing protein</fullName>
    </recommendedName>
</protein>
<dbReference type="GO" id="GO:0007043">
    <property type="term" value="P:cell-cell junction assembly"/>
    <property type="evidence" value="ECO:0007669"/>
    <property type="project" value="TreeGrafter"/>
</dbReference>
<evidence type="ECO:0000256" key="7">
    <source>
        <dbReference type="ARBA" id="ARBA00023136"/>
    </source>
</evidence>
<dbReference type="GO" id="GO:0034332">
    <property type="term" value="P:adherens junction organization"/>
    <property type="evidence" value="ECO:0007669"/>
    <property type="project" value="TreeGrafter"/>
</dbReference>
<dbReference type="SMART" id="SM00112">
    <property type="entry name" value="CA"/>
    <property type="match status" value="2"/>
</dbReference>
<dbReference type="GO" id="GO:0016477">
    <property type="term" value="P:cell migration"/>
    <property type="evidence" value="ECO:0007669"/>
    <property type="project" value="TreeGrafter"/>
</dbReference>
<evidence type="ECO:0000256" key="1">
    <source>
        <dbReference type="ARBA" id="ARBA00004167"/>
    </source>
</evidence>
<evidence type="ECO:0000256" key="9">
    <source>
        <dbReference type="SAM" id="SignalP"/>
    </source>
</evidence>
<keyword evidence="6" id="KW-1133">Transmembrane helix</keyword>
<dbReference type="GO" id="GO:0005912">
    <property type="term" value="C:adherens junction"/>
    <property type="evidence" value="ECO:0007669"/>
    <property type="project" value="TreeGrafter"/>
</dbReference>
<feature type="signal peptide" evidence="9">
    <location>
        <begin position="1"/>
        <end position="19"/>
    </location>
</feature>
<comment type="subcellular location">
    <subcellularLocation>
        <location evidence="1">Membrane</location>
        <topology evidence="1">Single-pass membrane protein</topology>
    </subcellularLocation>
</comment>
<evidence type="ECO:0000256" key="5">
    <source>
        <dbReference type="ARBA" id="ARBA00022837"/>
    </source>
</evidence>
<dbReference type="PANTHER" id="PTHR24027">
    <property type="entry name" value="CADHERIN-23"/>
    <property type="match status" value="1"/>
</dbReference>
<proteinExistence type="predicted"/>
<dbReference type="GO" id="GO:0016342">
    <property type="term" value="C:catenin complex"/>
    <property type="evidence" value="ECO:0007669"/>
    <property type="project" value="TreeGrafter"/>
</dbReference>
<dbReference type="PRINTS" id="PR00205">
    <property type="entry name" value="CADHERIN"/>
</dbReference>
<feature type="domain" description="Cadherin" evidence="10">
    <location>
        <begin position="235"/>
        <end position="331"/>
    </location>
</feature>
<evidence type="ECO:0000313" key="11">
    <source>
        <dbReference type="EMBL" id="KAF7987783.1"/>
    </source>
</evidence>
<dbReference type="GO" id="GO:0016339">
    <property type="term" value="P:calcium-dependent cell-cell adhesion via plasma membrane cell adhesion molecules"/>
    <property type="evidence" value="ECO:0007669"/>
    <property type="project" value="TreeGrafter"/>
</dbReference>
<dbReference type="Proteomes" id="UP000639338">
    <property type="component" value="Unassembled WGS sequence"/>
</dbReference>
<gene>
    <name evidence="11" type="ORF">HCN44_003646</name>
</gene>
<dbReference type="GO" id="GO:0044331">
    <property type="term" value="P:cell-cell adhesion mediated by cadherin"/>
    <property type="evidence" value="ECO:0007669"/>
    <property type="project" value="TreeGrafter"/>
</dbReference>
<reference evidence="11 12" key="1">
    <citation type="submission" date="2020-08" db="EMBL/GenBank/DDBJ databases">
        <title>Aphidius gifuensis genome sequencing and assembly.</title>
        <authorList>
            <person name="Du Z."/>
        </authorList>
    </citation>
    <scope>NUCLEOTIDE SEQUENCE [LARGE SCALE GENOMIC DNA]</scope>
    <source>
        <strain evidence="11">YNYX2018</strain>
        <tissue evidence="11">Adults</tissue>
    </source>
</reference>
<evidence type="ECO:0000313" key="12">
    <source>
        <dbReference type="Proteomes" id="UP000639338"/>
    </source>
</evidence>
<keyword evidence="2" id="KW-0812">Transmembrane</keyword>
<evidence type="ECO:0000256" key="8">
    <source>
        <dbReference type="PROSITE-ProRule" id="PRU00043"/>
    </source>
</evidence>
<dbReference type="GO" id="GO:0007156">
    <property type="term" value="P:homophilic cell adhesion via plasma membrane adhesion molecules"/>
    <property type="evidence" value="ECO:0007669"/>
    <property type="project" value="InterPro"/>
</dbReference>
<dbReference type="SUPFAM" id="SSF49313">
    <property type="entry name" value="Cadherin-like"/>
    <property type="match status" value="2"/>
</dbReference>
<dbReference type="GO" id="GO:0000902">
    <property type="term" value="P:cell morphogenesis"/>
    <property type="evidence" value="ECO:0007669"/>
    <property type="project" value="TreeGrafter"/>
</dbReference>
<dbReference type="AlphaFoldDB" id="A0A835CN52"/>
<evidence type="ECO:0000256" key="2">
    <source>
        <dbReference type="ARBA" id="ARBA00022692"/>
    </source>
</evidence>
<evidence type="ECO:0000259" key="10">
    <source>
        <dbReference type="PROSITE" id="PS50268"/>
    </source>
</evidence>
<keyword evidence="7" id="KW-0472">Membrane</keyword>
<evidence type="ECO:0000256" key="3">
    <source>
        <dbReference type="ARBA" id="ARBA00022729"/>
    </source>
</evidence>
<dbReference type="GO" id="GO:0005509">
    <property type="term" value="F:calcium ion binding"/>
    <property type="evidence" value="ECO:0007669"/>
    <property type="project" value="UniProtKB-UniRule"/>
</dbReference>
<comment type="caution">
    <text evidence="11">The sequence shown here is derived from an EMBL/GenBank/DDBJ whole genome shotgun (WGS) entry which is preliminary data.</text>
</comment>
<evidence type="ECO:0000256" key="6">
    <source>
        <dbReference type="ARBA" id="ARBA00022989"/>
    </source>
</evidence>
<keyword evidence="5 8" id="KW-0106">Calcium</keyword>
<evidence type="ECO:0000256" key="4">
    <source>
        <dbReference type="ARBA" id="ARBA00022737"/>
    </source>
</evidence>
<feature type="chain" id="PRO_5032698614" description="Cadherin domain-containing protein" evidence="9">
    <location>
        <begin position="20"/>
        <end position="336"/>
    </location>
</feature>
<dbReference type="Pfam" id="PF00028">
    <property type="entry name" value="Cadherin"/>
    <property type="match status" value="1"/>
</dbReference>
<keyword evidence="12" id="KW-1185">Reference proteome</keyword>
<dbReference type="EMBL" id="JACMRX010000006">
    <property type="protein sequence ID" value="KAF7987783.1"/>
    <property type="molecule type" value="Genomic_DNA"/>
</dbReference>